<dbReference type="AlphaFoldDB" id="A0A7V7GM88"/>
<dbReference type="GO" id="GO:0009279">
    <property type="term" value="C:cell outer membrane"/>
    <property type="evidence" value="ECO:0007669"/>
    <property type="project" value="UniProtKB-SubCell"/>
</dbReference>
<dbReference type="InterPro" id="IPR037066">
    <property type="entry name" value="Plug_dom_sf"/>
</dbReference>
<protein>
    <submittedName>
        <fullName evidence="15">TonB-dependent receptor</fullName>
    </submittedName>
</protein>
<dbReference type="EMBL" id="QOVF01000011">
    <property type="protein sequence ID" value="KAA0690135.1"/>
    <property type="molecule type" value="Genomic_DNA"/>
</dbReference>
<name>A0A7V7GM88_9GAMM</name>
<evidence type="ECO:0000256" key="6">
    <source>
        <dbReference type="ARBA" id="ARBA00023065"/>
    </source>
</evidence>
<evidence type="ECO:0000256" key="1">
    <source>
        <dbReference type="ARBA" id="ARBA00004571"/>
    </source>
</evidence>
<feature type="chain" id="PRO_5031092353" evidence="12">
    <location>
        <begin position="21"/>
        <end position="638"/>
    </location>
</feature>
<evidence type="ECO:0000256" key="10">
    <source>
        <dbReference type="PROSITE-ProRule" id="PRU01360"/>
    </source>
</evidence>
<dbReference type="PANTHER" id="PTHR30069">
    <property type="entry name" value="TONB-DEPENDENT OUTER MEMBRANE RECEPTOR"/>
    <property type="match status" value="1"/>
</dbReference>
<accession>A0A7V7GM88</accession>
<evidence type="ECO:0000256" key="7">
    <source>
        <dbReference type="ARBA" id="ARBA00023077"/>
    </source>
</evidence>
<dbReference type="CDD" id="cd01347">
    <property type="entry name" value="ligand_gated_channel"/>
    <property type="match status" value="1"/>
</dbReference>
<proteinExistence type="inferred from homology"/>
<dbReference type="GO" id="GO:0015889">
    <property type="term" value="P:cobalamin transport"/>
    <property type="evidence" value="ECO:0007669"/>
    <property type="project" value="TreeGrafter"/>
</dbReference>
<reference evidence="15 16" key="1">
    <citation type="submission" date="2018-07" db="EMBL/GenBank/DDBJ databases">
        <title>Pseudomonas laoshanensis sp. nov., isolated from soil.</title>
        <authorList>
            <person name="Sun J."/>
            <person name="Yu L."/>
            <person name="Wang M."/>
            <person name="Zhang C."/>
        </authorList>
    </citation>
    <scope>NUCLEOTIDE SEQUENCE [LARGE SCALE GENOMIC DNA]</scope>
    <source>
        <strain evidence="15 16">Y22</strain>
    </source>
</reference>
<keyword evidence="4 10" id="KW-0812">Transmembrane</keyword>
<dbReference type="SUPFAM" id="SSF56935">
    <property type="entry name" value="Porins"/>
    <property type="match status" value="1"/>
</dbReference>
<dbReference type="Pfam" id="PF00593">
    <property type="entry name" value="TonB_dep_Rec_b-barrel"/>
    <property type="match status" value="1"/>
</dbReference>
<sequence length="638" mass="70268">MMNKYLLLAPALLAASIAQANSLDLPDTVVTASRMEQPRSEAHAASSVFTRADIERLQPSDVPALLQRVPGLHIARNGGPGSLTGVFLRGTTSAQTLVLVDGQRISGSSSGITSLELLNIEHIERIEVVRGGRSALYGSDAIGGVIQIFTRRGDADAGWQPRLSVGVGSHGRIERGVGLSGGNAVTRLDLGLSLDETDGFARTTLEGSNDSAYRNKAANINFSHRFNQRLQAGISALRQSGDTEYDYSLSPAGFAQDDFELSSLSTFVEGQINPLWNSRLELGHTEDRRTTEDPFGGSTFNTYRDQANWINTLELNNAQTLILGADWYQDRLNSSNEFDRNSRINRAAFALHRFSGDQFSTEIGMRHDRNQQFGSENTWNTAGTWHLNPQNDLILSYSQAFRAPTFNDLYYPDSCFMGACTVYANPDLKPETAQSYELQWRSQLTASTRLETALYRTLIRDAIVTNNALDGNQAGSNDPFRPENIDKARINGFEATLQQDMFGWLASASYSLIDARNASGGGNDGNRLARRPKNSLTLDLDRSFNAFSVGAGWTLNSHSYDDLNNENRIPGYGVLGVRGSWQANDELRFNVAVDNLLDRDYYQARGSAFDADTFAPVSFRYREGGRTAMLSAVWTPRL</sequence>
<dbReference type="InterPro" id="IPR039426">
    <property type="entry name" value="TonB-dep_rcpt-like"/>
</dbReference>
<evidence type="ECO:0000313" key="16">
    <source>
        <dbReference type="Proteomes" id="UP000463138"/>
    </source>
</evidence>
<evidence type="ECO:0000259" key="13">
    <source>
        <dbReference type="Pfam" id="PF00593"/>
    </source>
</evidence>
<dbReference type="Gene3D" id="2.170.130.10">
    <property type="entry name" value="TonB-dependent receptor, plug domain"/>
    <property type="match status" value="1"/>
</dbReference>
<evidence type="ECO:0000256" key="8">
    <source>
        <dbReference type="ARBA" id="ARBA00023136"/>
    </source>
</evidence>
<dbReference type="InterPro" id="IPR012910">
    <property type="entry name" value="Plug_dom"/>
</dbReference>
<dbReference type="Pfam" id="PF07715">
    <property type="entry name" value="Plug"/>
    <property type="match status" value="1"/>
</dbReference>
<evidence type="ECO:0000259" key="14">
    <source>
        <dbReference type="Pfam" id="PF07715"/>
    </source>
</evidence>
<feature type="signal peptide" evidence="12">
    <location>
        <begin position="1"/>
        <end position="20"/>
    </location>
</feature>
<dbReference type="PANTHER" id="PTHR30069:SF53">
    <property type="entry name" value="COLICIN I RECEPTOR-RELATED"/>
    <property type="match status" value="1"/>
</dbReference>
<organism evidence="15 16">
    <name type="scientific">Halopseudomonas laoshanensis</name>
    <dbReference type="NCBI Taxonomy" id="2268758"/>
    <lineage>
        <taxon>Bacteria</taxon>
        <taxon>Pseudomonadati</taxon>
        <taxon>Pseudomonadota</taxon>
        <taxon>Gammaproteobacteria</taxon>
        <taxon>Pseudomonadales</taxon>
        <taxon>Pseudomonadaceae</taxon>
        <taxon>Halopseudomonas</taxon>
    </lineage>
</organism>
<keyword evidence="5 12" id="KW-0732">Signal</keyword>
<keyword evidence="3 10" id="KW-1134">Transmembrane beta strand</keyword>
<dbReference type="Proteomes" id="UP000463138">
    <property type="component" value="Unassembled WGS sequence"/>
</dbReference>
<evidence type="ECO:0000256" key="5">
    <source>
        <dbReference type="ARBA" id="ARBA00022729"/>
    </source>
</evidence>
<dbReference type="OrthoDB" id="9764669at2"/>
<evidence type="ECO:0000256" key="12">
    <source>
        <dbReference type="SAM" id="SignalP"/>
    </source>
</evidence>
<keyword evidence="2 10" id="KW-0813">Transport</keyword>
<evidence type="ECO:0000256" key="3">
    <source>
        <dbReference type="ARBA" id="ARBA00022452"/>
    </source>
</evidence>
<comment type="caution">
    <text evidence="15">The sequence shown here is derived from an EMBL/GenBank/DDBJ whole genome shotgun (WGS) entry which is preliminary data.</text>
</comment>
<dbReference type="InterPro" id="IPR000531">
    <property type="entry name" value="Beta-barrel_TonB"/>
</dbReference>
<evidence type="ECO:0000256" key="2">
    <source>
        <dbReference type="ARBA" id="ARBA00022448"/>
    </source>
</evidence>
<keyword evidence="9 10" id="KW-0998">Cell outer membrane</keyword>
<keyword evidence="16" id="KW-1185">Reference proteome</keyword>
<keyword evidence="6" id="KW-0406">Ion transport</keyword>
<dbReference type="Gene3D" id="2.40.170.20">
    <property type="entry name" value="TonB-dependent receptor, beta-barrel domain"/>
    <property type="match status" value="1"/>
</dbReference>
<gene>
    <name evidence="15" type="ORF">DT594_18480</name>
</gene>
<dbReference type="InterPro" id="IPR036942">
    <property type="entry name" value="Beta-barrel_TonB_sf"/>
</dbReference>
<feature type="domain" description="TonB-dependent receptor plug" evidence="14">
    <location>
        <begin position="40"/>
        <end position="145"/>
    </location>
</feature>
<evidence type="ECO:0000256" key="4">
    <source>
        <dbReference type="ARBA" id="ARBA00022692"/>
    </source>
</evidence>
<keyword evidence="15" id="KW-0675">Receptor</keyword>
<evidence type="ECO:0000313" key="15">
    <source>
        <dbReference type="EMBL" id="KAA0690135.1"/>
    </source>
</evidence>
<dbReference type="GO" id="GO:0006811">
    <property type="term" value="P:monoatomic ion transport"/>
    <property type="evidence" value="ECO:0007669"/>
    <property type="project" value="UniProtKB-KW"/>
</dbReference>
<keyword evidence="8 10" id="KW-0472">Membrane</keyword>
<comment type="subcellular location">
    <subcellularLocation>
        <location evidence="1 10">Cell outer membrane</location>
        <topology evidence="1 10">Multi-pass membrane protein</topology>
    </subcellularLocation>
</comment>
<feature type="domain" description="TonB-dependent receptor-like beta-barrel" evidence="13">
    <location>
        <begin position="180"/>
        <end position="596"/>
    </location>
</feature>
<evidence type="ECO:0000256" key="11">
    <source>
        <dbReference type="RuleBase" id="RU003357"/>
    </source>
</evidence>
<comment type="similarity">
    <text evidence="10 11">Belongs to the TonB-dependent receptor family.</text>
</comment>
<evidence type="ECO:0000256" key="9">
    <source>
        <dbReference type="ARBA" id="ARBA00023237"/>
    </source>
</evidence>
<dbReference type="PROSITE" id="PS52016">
    <property type="entry name" value="TONB_DEPENDENT_REC_3"/>
    <property type="match status" value="1"/>
</dbReference>
<keyword evidence="7 11" id="KW-0798">TonB box</keyword>